<evidence type="ECO:0000256" key="1">
    <source>
        <dbReference type="ARBA" id="ARBA00004613"/>
    </source>
</evidence>
<dbReference type="PANTHER" id="PTHR35501:SF3">
    <property type="entry name" value="PROTEIN YY1"/>
    <property type="match status" value="1"/>
</dbReference>
<dbReference type="EMBL" id="QGNW01000363">
    <property type="protein sequence ID" value="RVW74767.1"/>
    <property type="molecule type" value="Genomic_DNA"/>
</dbReference>
<comment type="similarity">
    <text evidence="3">Belongs to the A9/FIL1 family.</text>
</comment>
<evidence type="ECO:0000256" key="2">
    <source>
        <dbReference type="ARBA" id="ARBA00022525"/>
    </source>
</evidence>
<dbReference type="InterPro" id="IPR016140">
    <property type="entry name" value="Bifunc_inhib/LTP/seed_store"/>
</dbReference>
<dbReference type="Proteomes" id="UP000288805">
    <property type="component" value="Unassembled WGS sequence"/>
</dbReference>
<sequence>MVKEAKAKLVMAAASSLFSLRFRATLLLVVALVARTQMAWSQPSACSTQLNNLSVCAPFVVPGAPDSTPSADCCTALQTIDDACMCSTLRIASRLPSHCNLTPVICVSCPEEPCHADQGENFML</sequence>
<evidence type="ECO:0000313" key="6">
    <source>
        <dbReference type="Proteomes" id="UP000288805"/>
    </source>
</evidence>
<evidence type="ECO:0000259" key="4">
    <source>
        <dbReference type="SMART" id="SM00499"/>
    </source>
</evidence>
<dbReference type="Gene3D" id="1.10.110.10">
    <property type="entry name" value="Plant lipid-transfer and hydrophobic proteins"/>
    <property type="match status" value="1"/>
</dbReference>
<organism evidence="5 6">
    <name type="scientific">Vitis vinifera</name>
    <name type="common">Grape</name>
    <dbReference type="NCBI Taxonomy" id="29760"/>
    <lineage>
        <taxon>Eukaryota</taxon>
        <taxon>Viridiplantae</taxon>
        <taxon>Streptophyta</taxon>
        <taxon>Embryophyta</taxon>
        <taxon>Tracheophyta</taxon>
        <taxon>Spermatophyta</taxon>
        <taxon>Magnoliopsida</taxon>
        <taxon>eudicotyledons</taxon>
        <taxon>Gunneridae</taxon>
        <taxon>Pentapetalae</taxon>
        <taxon>rosids</taxon>
        <taxon>Vitales</taxon>
        <taxon>Vitaceae</taxon>
        <taxon>Viteae</taxon>
        <taxon>Vitis</taxon>
    </lineage>
</organism>
<dbReference type="PANTHER" id="PTHR35501">
    <property type="entry name" value="PROTEIN YY1"/>
    <property type="match status" value="1"/>
</dbReference>
<dbReference type="Pfam" id="PF00234">
    <property type="entry name" value="Tryp_alpha_amyl"/>
    <property type="match status" value="1"/>
</dbReference>
<comment type="caution">
    <text evidence="5">The sequence shown here is derived from an EMBL/GenBank/DDBJ whole genome shotgun (WGS) entry which is preliminary data.</text>
</comment>
<proteinExistence type="inferred from homology"/>
<dbReference type="SUPFAM" id="SSF47699">
    <property type="entry name" value="Bifunctional inhibitor/lipid-transfer protein/seed storage 2S albumin"/>
    <property type="match status" value="1"/>
</dbReference>
<dbReference type="GO" id="GO:0005576">
    <property type="term" value="C:extracellular region"/>
    <property type="evidence" value="ECO:0007669"/>
    <property type="project" value="UniProtKB-SubCell"/>
</dbReference>
<dbReference type="AlphaFoldDB" id="A0A438GRE2"/>
<evidence type="ECO:0000256" key="3">
    <source>
        <dbReference type="ARBA" id="ARBA00038300"/>
    </source>
</evidence>
<accession>A0A438GRE2</accession>
<comment type="subcellular location">
    <subcellularLocation>
        <location evidence="1">Secreted</location>
    </subcellularLocation>
</comment>
<dbReference type="SMART" id="SM00499">
    <property type="entry name" value="AAI"/>
    <property type="match status" value="1"/>
</dbReference>
<keyword evidence="2" id="KW-0964">Secreted</keyword>
<name>A0A438GRE2_VITVI</name>
<gene>
    <name evidence="5" type="primary">MEN-8</name>
    <name evidence="5" type="ORF">CK203_059445</name>
</gene>
<reference evidence="5 6" key="1">
    <citation type="journal article" date="2018" name="PLoS Genet.">
        <title>Population sequencing reveals clonal diversity and ancestral inbreeding in the grapevine cultivar Chardonnay.</title>
        <authorList>
            <person name="Roach M.J."/>
            <person name="Johnson D.L."/>
            <person name="Bohlmann J."/>
            <person name="van Vuuren H.J."/>
            <person name="Jones S.J."/>
            <person name="Pretorius I.S."/>
            <person name="Schmidt S.A."/>
            <person name="Borneman A.R."/>
        </authorList>
    </citation>
    <scope>NUCLEOTIDE SEQUENCE [LARGE SCALE GENOMIC DNA]</scope>
    <source>
        <strain evidence="6">cv. Chardonnay</strain>
        <tissue evidence="5">Leaf</tissue>
    </source>
</reference>
<feature type="domain" description="Bifunctional inhibitor/plant lipid transfer protein/seed storage helical" evidence="4">
    <location>
        <begin position="46"/>
        <end position="106"/>
    </location>
</feature>
<protein>
    <submittedName>
        <fullName evidence="5">Protein MEN-8</fullName>
    </submittedName>
</protein>
<dbReference type="InterPro" id="IPR036312">
    <property type="entry name" value="Bifun_inhib/LTP/seed_sf"/>
</dbReference>
<evidence type="ECO:0000313" key="5">
    <source>
        <dbReference type="EMBL" id="RVW74767.1"/>
    </source>
</evidence>